<proteinExistence type="predicted"/>
<protein>
    <submittedName>
        <fullName evidence="3">Glutathione S-transferase</fullName>
    </submittedName>
</protein>
<dbReference type="InterPro" id="IPR010987">
    <property type="entry name" value="Glutathione-S-Trfase_C-like"/>
</dbReference>
<dbReference type="Gene3D" id="3.40.30.10">
    <property type="entry name" value="Glutaredoxin"/>
    <property type="match status" value="1"/>
</dbReference>
<dbReference type="Gene3D" id="1.20.1050.10">
    <property type="match status" value="1"/>
</dbReference>
<dbReference type="PROSITE" id="PS50405">
    <property type="entry name" value="GST_CTER"/>
    <property type="match status" value="1"/>
</dbReference>
<dbReference type="SFLD" id="SFLDS00019">
    <property type="entry name" value="Glutathione_Transferase_(cytos"/>
    <property type="match status" value="1"/>
</dbReference>
<dbReference type="CDD" id="cd00570">
    <property type="entry name" value="GST_N_family"/>
    <property type="match status" value="1"/>
</dbReference>
<evidence type="ECO:0000313" key="4">
    <source>
        <dbReference type="Proteomes" id="UP000638188"/>
    </source>
</evidence>
<keyword evidence="4" id="KW-1185">Reference proteome</keyword>
<dbReference type="InterPro" id="IPR004045">
    <property type="entry name" value="Glutathione_S-Trfase_N"/>
</dbReference>
<evidence type="ECO:0000313" key="3">
    <source>
        <dbReference type="EMBL" id="GGC89781.1"/>
    </source>
</evidence>
<dbReference type="Pfam" id="PF13417">
    <property type="entry name" value="GST_N_3"/>
    <property type="match status" value="1"/>
</dbReference>
<sequence>MALTLYGAILSPFVRKIRIQLAEQAIAHDHVIVAPMRQPDWYFDISPLGRIPAIQDGDLKLADSAVIAQYLEEAYGGPSLYGETAAEAARVRWLEKYADYELAAHATFTVFAERFLEPLKGNRTNEQAVATALSDHLPPLLDYLTRELNGKAFFLGDRMSIADIAVTSQLINMAHVGELIDEDRWPCLSSLLARMTARSSLSSLLPAEHQLIAKLGNR</sequence>
<accession>A0ABQ1P2I8</accession>
<evidence type="ECO:0000259" key="2">
    <source>
        <dbReference type="PROSITE" id="PS50405"/>
    </source>
</evidence>
<gene>
    <name evidence="3" type="ORF">GCM10007418_06860</name>
</gene>
<dbReference type="Pfam" id="PF14497">
    <property type="entry name" value="GST_C_3"/>
    <property type="match status" value="1"/>
</dbReference>
<name>A0ABQ1P2I8_9GAMM</name>
<dbReference type="InterPro" id="IPR040079">
    <property type="entry name" value="Glutathione_S-Trfase"/>
</dbReference>
<dbReference type="SFLD" id="SFLDG00358">
    <property type="entry name" value="Main_(cytGST)"/>
    <property type="match status" value="1"/>
</dbReference>
<dbReference type="PROSITE" id="PS50404">
    <property type="entry name" value="GST_NTER"/>
    <property type="match status" value="1"/>
</dbReference>
<dbReference type="SUPFAM" id="SSF52833">
    <property type="entry name" value="Thioredoxin-like"/>
    <property type="match status" value="1"/>
</dbReference>
<reference evidence="4" key="1">
    <citation type="journal article" date="2019" name="Int. J. Syst. Evol. Microbiol.">
        <title>The Global Catalogue of Microorganisms (GCM) 10K type strain sequencing project: providing services to taxonomists for standard genome sequencing and annotation.</title>
        <authorList>
            <consortium name="The Broad Institute Genomics Platform"/>
            <consortium name="The Broad Institute Genome Sequencing Center for Infectious Disease"/>
            <person name="Wu L."/>
            <person name="Ma J."/>
        </authorList>
    </citation>
    <scope>NUCLEOTIDE SEQUENCE [LARGE SCALE GENOMIC DNA]</scope>
    <source>
        <strain evidence="4">CGMCC 1.12482</strain>
    </source>
</reference>
<dbReference type="SUPFAM" id="SSF47616">
    <property type="entry name" value="GST C-terminal domain-like"/>
    <property type="match status" value="1"/>
</dbReference>
<dbReference type="InterPro" id="IPR036282">
    <property type="entry name" value="Glutathione-S-Trfase_C_sf"/>
</dbReference>
<feature type="domain" description="GST C-terminal" evidence="2">
    <location>
        <begin position="84"/>
        <end position="215"/>
    </location>
</feature>
<evidence type="ECO:0000259" key="1">
    <source>
        <dbReference type="PROSITE" id="PS50404"/>
    </source>
</evidence>
<dbReference type="InterPro" id="IPR004046">
    <property type="entry name" value="GST_C"/>
</dbReference>
<dbReference type="RefSeq" id="WP_150277232.1">
    <property type="nucleotide sequence ID" value="NZ_BMFF01000001.1"/>
</dbReference>
<dbReference type="Proteomes" id="UP000638188">
    <property type="component" value="Unassembled WGS sequence"/>
</dbReference>
<dbReference type="InterPro" id="IPR036249">
    <property type="entry name" value="Thioredoxin-like_sf"/>
</dbReference>
<dbReference type="InterPro" id="IPR050983">
    <property type="entry name" value="GST_Omega/HSP26"/>
</dbReference>
<feature type="domain" description="GST N-terminal" evidence="1">
    <location>
        <begin position="1"/>
        <end position="79"/>
    </location>
</feature>
<comment type="caution">
    <text evidence="3">The sequence shown here is derived from an EMBL/GenBank/DDBJ whole genome shotgun (WGS) entry which is preliminary data.</text>
</comment>
<dbReference type="CDD" id="cd00299">
    <property type="entry name" value="GST_C_family"/>
    <property type="match status" value="1"/>
</dbReference>
<dbReference type="PANTHER" id="PTHR43968">
    <property type="match status" value="1"/>
</dbReference>
<organism evidence="3 4">
    <name type="scientific">Halopseudomonas salina</name>
    <dbReference type="NCBI Taxonomy" id="1323744"/>
    <lineage>
        <taxon>Bacteria</taxon>
        <taxon>Pseudomonadati</taxon>
        <taxon>Pseudomonadota</taxon>
        <taxon>Gammaproteobacteria</taxon>
        <taxon>Pseudomonadales</taxon>
        <taxon>Pseudomonadaceae</taxon>
        <taxon>Halopseudomonas</taxon>
    </lineage>
</organism>
<dbReference type="EMBL" id="BMFF01000001">
    <property type="protein sequence ID" value="GGC89781.1"/>
    <property type="molecule type" value="Genomic_DNA"/>
</dbReference>
<dbReference type="PANTHER" id="PTHR43968:SF6">
    <property type="entry name" value="GLUTATHIONE S-TRANSFERASE OMEGA"/>
    <property type="match status" value="1"/>
</dbReference>